<dbReference type="EMBL" id="LT599584">
    <property type="protein sequence ID" value="SBW84144.1"/>
    <property type="molecule type" value="Genomic_DNA"/>
</dbReference>
<reference evidence="2" key="1">
    <citation type="submission" date="2016-07" db="EMBL/GenBank/DDBJ databases">
        <authorList>
            <person name="Florea S."/>
            <person name="Webb J.S."/>
            <person name="Jaromczyk J."/>
            <person name="Schardl C.L."/>
        </authorList>
    </citation>
    <scope>NUCLEOTIDE SEQUENCE [LARGE SCALE GENOMIC DNA]</scope>
    <source>
        <strain evidence="2">1YdBTEX2</strain>
    </source>
</reference>
<dbReference type="Proteomes" id="UP000245431">
    <property type="component" value="Chromosome PVE_r2"/>
</dbReference>
<gene>
    <name evidence="1" type="ORF">PVE_R2G0114</name>
</gene>
<sequence>MFGCCGAERMKFKPSEEEVDHDRLEKIVVDLTVGDWDDSVIEKLRGCSCPCHVDGRNVMC</sequence>
<organism evidence="1 2">
    <name type="scientific">Pseudomonas veronii 1YdBTEX2</name>
    <dbReference type="NCBI Taxonomy" id="1295141"/>
    <lineage>
        <taxon>Bacteria</taxon>
        <taxon>Pseudomonadati</taxon>
        <taxon>Pseudomonadota</taxon>
        <taxon>Gammaproteobacteria</taxon>
        <taxon>Pseudomonadales</taxon>
        <taxon>Pseudomonadaceae</taxon>
        <taxon>Pseudomonas</taxon>
    </lineage>
</organism>
<protein>
    <submittedName>
        <fullName evidence="1">Uncharacterized protein</fullName>
    </submittedName>
</protein>
<evidence type="ECO:0000313" key="2">
    <source>
        <dbReference type="Proteomes" id="UP000245431"/>
    </source>
</evidence>
<proteinExistence type="predicted"/>
<accession>A0A1D3K717</accession>
<evidence type="ECO:0000313" key="1">
    <source>
        <dbReference type="EMBL" id="SBW84144.1"/>
    </source>
</evidence>
<name>A0A1D3K717_PSEVE</name>
<dbReference type="AlphaFoldDB" id="A0A1D3K717"/>